<sequence length="156" mass="16809">MNKFKILLVLLVGFFSVDCQSQTTKTSQAPIYGEAFATKNSLAATKLPQVLGTKDSVAVKVTGQVVDVCQAKGCWLDVKLTDNTVMKVRFKDYGFFVPKNIAGKTVVLNGVAYNKSISVADQQHYAQDAGKSVAEIKAITQPQKSITFTATGVVVQ</sequence>
<evidence type="ECO:0000313" key="3">
    <source>
        <dbReference type="Proteomes" id="UP000323426"/>
    </source>
</evidence>
<reference evidence="2 3" key="1">
    <citation type="submission" date="2019-09" db="EMBL/GenBank/DDBJ databases">
        <title>Genome sequence and assembly of Adhaeribacter sp.</title>
        <authorList>
            <person name="Chhetri G."/>
        </authorList>
    </citation>
    <scope>NUCLEOTIDE SEQUENCE [LARGE SCALE GENOMIC DNA]</scope>
    <source>
        <strain evidence="2 3">DK36</strain>
    </source>
</reference>
<dbReference type="Pfam" id="PF16267">
    <property type="entry name" value="DUF4920"/>
    <property type="match status" value="1"/>
</dbReference>
<proteinExistence type="predicted"/>
<dbReference type="RefSeq" id="WP_150089883.1">
    <property type="nucleotide sequence ID" value="NZ_VWSF01000013.1"/>
</dbReference>
<keyword evidence="3" id="KW-1185">Reference proteome</keyword>
<keyword evidence="1" id="KW-0732">Signal</keyword>
<name>A0A5M6DAR8_9BACT</name>
<dbReference type="AlphaFoldDB" id="A0A5M6DAR8"/>
<accession>A0A5M6DAR8</accession>
<protein>
    <submittedName>
        <fullName evidence="2">DUF4920 domain-containing protein</fullName>
    </submittedName>
</protein>
<dbReference type="EMBL" id="VWSF01000013">
    <property type="protein sequence ID" value="KAA5543500.1"/>
    <property type="molecule type" value="Genomic_DNA"/>
</dbReference>
<comment type="caution">
    <text evidence="2">The sequence shown here is derived from an EMBL/GenBank/DDBJ whole genome shotgun (WGS) entry which is preliminary data.</text>
</comment>
<dbReference type="Proteomes" id="UP000323426">
    <property type="component" value="Unassembled WGS sequence"/>
</dbReference>
<dbReference type="InterPro" id="IPR032577">
    <property type="entry name" value="DUF4920"/>
</dbReference>
<feature type="signal peptide" evidence="1">
    <location>
        <begin position="1"/>
        <end position="21"/>
    </location>
</feature>
<evidence type="ECO:0000256" key="1">
    <source>
        <dbReference type="SAM" id="SignalP"/>
    </source>
</evidence>
<organism evidence="2 3">
    <name type="scientific">Adhaeribacter rhizoryzae</name>
    <dbReference type="NCBI Taxonomy" id="2607907"/>
    <lineage>
        <taxon>Bacteria</taxon>
        <taxon>Pseudomonadati</taxon>
        <taxon>Bacteroidota</taxon>
        <taxon>Cytophagia</taxon>
        <taxon>Cytophagales</taxon>
        <taxon>Hymenobacteraceae</taxon>
        <taxon>Adhaeribacter</taxon>
    </lineage>
</organism>
<evidence type="ECO:0000313" key="2">
    <source>
        <dbReference type="EMBL" id="KAA5543500.1"/>
    </source>
</evidence>
<feature type="chain" id="PRO_5024460116" evidence="1">
    <location>
        <begin position="22"/>
        <end position="156"/>
    </location>
</feature>
<gene>
    <name evidence="2" type="ORF">F0145_16405</name>
</gene>